<dbReference type="PANTHER" id="PTHR33990">
    <property type="entry name" value="PROTEIN YJDN-RELATED"/>
    <property type="match status" value="1"/>
</dbReference>
<proteinExistence type="predicted"/>
<keyword evidence="3" id="KW-1185">Reference proteome</keyword>
<dbReference type="Proteomes" id="UP001501578">
    <property type="component" value="Unassembled WGS sequence"/>
</dbReference>
<dbReference type="CDD" id="cd06588">
    <property type="entry name" value="PhnB_like"/>
    <property type="match status" value="1"/>
</dbReference>
<dbReference type="SUPFAM" id="SSF54593">
    <property type="entry name" value="Glyoxalase/Bleomycin resistance protein/Dihydroxybiphenyl dioxygenase"/>
    <property type="match status" value="1"/>
</dbReference>
<dbReference type="InterPro" id="IPR028973">
    <property type="entry name" value="PhnB-like"/>
</dbReference>
<dbReference type="InterPro" id="IPR029068">
    <property type="entry name" value="Glyas_Bleomycin-R_OHBP_Dase"/>
</dbReference>
<dbReference type="PIRSF" id="PIRSF021700">
    <property type="entry name" value="3_dmu_93_MTrfase"/>
    <property type="match status" value="1"/>
</dbReference>
<dbReference type="EMBL" id="BAAAHQ010000008">
    <property type="protein sequence ID" value="GAA0921276.1"/>
    <property type="molecule type" value="Genomic_DNA"/>
</dbReference>
<protein>
    <submittedName>
        <fullName evidence="2">VOC family protein</fullName>
    </submittedName>
</protein>
<reference evidence="2 3" key="1">
    <citation type="journal article" date="2019" name="Int. J. Syst. Evol. Microbiol.">
        <title>The Global Catalogue of Microorganisms (GCM) 10K type strain sequencing project: providing services to taxonomists for standard genome sequencing and annotation.</title>
        <authorList>
            <consortium name="The Broad Institute Genomics Platform"/>
            <consortium name="The Broad Institute Genome Sequencing Center for Infectious Disease"/>
            <person name="Wu L."/>
            <person name="Ma J."/>
        </authorList>
    </citation>
    <scope>NUCLEOTIDE SEQUENCE [LARGE SCALE GENOMIC DNA]</scope>
    <source>
        <strain evidence="2 3">JCM 11136</strain>
    </source>
</reference>
<dbReference type="Pfam" id="PF06983">
    <property type="entry name" value="3-dmu-9_3-mt"/>
    <property type="match status" value="1"/>
</dbReference>
<accession>A0ABN1P1W7</accession>
<sequence>MQKITTFLWFDHQAEEAARHYVSIFPNSRITELSPIMVAFELDGQRFYALNGGPQAAFNEAVSLYVDCDDQDEVDRLWARLIADGGEEGRCGWLKDRYGLSWQIIPRALPHLLGDPDPGRAERAVQAMLQMTRIDVRALEKAANG</sequence>
<dbReference type="RefSeq" id="WP_343949461.1">
    <property type="nucleotide sequence ID" value="NZ_BAAAHQ010000008.1"/>
</dbReference>
<evidence type="ECO:0000313" key="3">
    <source>
        <dbReference type="Proteomes" id="UP001501578"/>
    </source>
</evidence>
<dbReference type="PANTHER" id="PTHR33990:SF2">
    <property type="entry name" value="PHNB-LIKE DOMAIN-CONTAINING PROTEIN"/>
    <property type="match status" value="1"/>
</dbReference>
<evidence type="ECO:0000313" key="2">
    <source>
        <dbReference type="EMBL" id="GAA0921276.1"/>
    </source>
</evidence>
<evidence type="ECO:0000259" key="1">
    <source>
        <dbReference type="Pfam" id="PF06983"/>
    </source>
</evidence>
<name>A0ABN1P1W7_9ACTN</name>
<gene>
    <name evidence="2" type="ORF">GCM10009560_20000</name>
</gene>
<organism evidence="2 3">
    <name type="scientific">Nonomuraea longicatena</name>
    <dbReference type="NCBI Taxonomy" id="83682"/>
    <lineage>
        <taxon>Bacteria</taxon>
        <taxon>Bacillati</taxon>
        <taxon>Actinomycetota</taxon>
        <taxon>Actinomycetes</taxon>
        <taxon>Streptosporangiales</taxon>
        <taxon>Streptosporangiaceae</taxon>
        <taxon>Nonomuraea</taxon>
    </lineage>
</organism>
<dbReference type="Gene3D" id="3.10.180.10">
    <property type="entry name" value="2,3-Dihydroxybiphenyl 1,2-Dioxygenase, domain 1"/>
    <property type="match status" value="1"/>
</dbReference>
<feature type="domain" description="PhnB-like" evidence="1">
    <location>
        <begin position="2"/>
        <end position="105"/>
    </location>
</feature>
<comment type="caution">
    <text evidence="2">The sequence shown here is derived from an EMBL/GenBank/DDBJ whole genome shotgun (WGS) entry which is preliminary data.</text>
</comment>
<dbReference type="InterPro" id="IPR009725">
    <property type="entry name" value="3_dmu_93_MTrfase"/>
</dbReference>